<evidence type="ECO:0000256" key="1">
    <source>
        <dbReference type="SAM" id="MobiDB-lite"/>
    </source>
</evidence>
<feature type="domain" description="P-type ATPase C-terminal" evidence="3">
    <location>
        <begin position="4"/>
        <end position="82"/>
    </location>
</feature>
<proteinExistence type="predicted"/>
<feature type="compositionally biased region" description="Basic and acidic residues" evidence="1">
    <location>
        <begin position="193"/>
        <end position="203"/>
    </location>
</feature>
<accession>A0A8T2PEQ5</accession>
<dbReference type="Pfam" id="PF16212">
    <property type="entry name" value="PhoLip_ATPase_C"/>
    <property type="match status" value="1"/>
</dbReference>
<keyword evidence="2" id="KW-0472">Membrane</keyword>
<keyword evidence="2" id="KW-1133">Transmembrane helix</keyword>
<gene>
    <name evidence="4" type="ORF">JZ751_024469</name>
</gene>
<feature type="region of interest" description="Disordered" evidence="1">
    <location>
        <begin position="166"/>
        <end position="209"/>
    </location>
</feature>
<evidence type="ECO:0000313" key="5">
    <source>
        <dbReference type="Proteomes" id="UP000824540"/>
    </source>
</evidence>
<comment type="caution">
    <text evidence="4">The sequence shown here is derived from an EMBL/GenBank/DDBJ whole genome shotgun (WGS) entry which is preliminary data.</text>
</comment>
<organism evidence="4 5">
    <name type="scientific">Albula glossodonta</name>
    <name type="common">roundjaw bonefish</name>
    <dbReference type="NCBI Taxonomy" id="121402"/>
    <lineage>
        <taxon>Eukaryota</taxon>
        <taxon>Metazoa</taxon>
        <taxon>Chordata</taxon>
        <taxon>Craniata</taxon>
        <taxon>Vertebrata</taxon>
        <taxon>Euteleostomi</taxon>
        <taxon>Actinopterygii</taxon>
        <taxon>Neopterygii</taxon>
        <taxon>Teleostei</taxon>
        <taxon>Albuliformes</taxon>
        <taxon>Albulidae</taxon>
        <taxon>Albula</taxon>
    </lineage>
</organism>
<dbReference type="Proteomes" id="UP000824540">
    <property type="component" value="Unassembled WGS sequence"/>
</dbReference>
<evidence type="ECO:0000256" key="2">
    <source>
        <dbReference type="SAM" id="Phobius"/>
    </source>
</evidence>
<dbReference type="InterPro" id="IPR032630">
    <property type="entry name" value="P_typ_ATPase_c"/>
</dbReference>
<keyword evidence="5" id="KW-1185">Reference proteome</keyword>
<reference evidence="4" key="1">
    <citation type="thesis" date="2021" institute="BYU ScholarsArchive" country="Provo, UT, USA">
        <title>Applications of and Algorithms for Genome Assembly and Genomic Analyses with an Emphasis on Marine Teleosts.</title>
        <authorList>
            <person name="Pickett B.D."/>
        </authorList>
    </citation>
    <scope>NUCLEOTIDE SEQUENCE</scope>
    <source>
        <strain evidence="4">HI-2016</strain>
    </source>
</reference>
<evidence type="ECO:0000259" key="3">
    <source>
        <dbReference type="Pfam" id="PF16212"/>
    </source>
</evidence>
<evidence type="ECO:0000313" key="4">
    <source>
        <dbReference type="EMBL" id="KAG9350580.1"/>
    </source>
</evidence>
<feature type="transmembrane region" description="Helical" evidence="2">
    <location>
        <begin position="36"/>
        <end position="57"/>
    </location>
</feature>
<dbReference type="AlphaFoldDB" id="A0A8T2PEQ5"/>
<protein>
    <recommendedName>
        <fullName evidence="3">P-type ATPase C-terminal domain-containing protein</fullName>
    </recommendedName>
</protein>
<keyword evidence="2" id="KW-0812">Transmembrane</keyword>
<feature type="transmembrane region" description="Helical" evidence="2">
    <location>
        <begin position="93"/>
        <end position="117"/>
    </location>
</feature>
<sequence length="209" mass="23329">MVRQDVGAEASLRRPELYHVGQRQELFSPWQLVGTLLYSVYTSLVLFFLPLGVFHICDLDYQSFAVTVETGAIFSVTTEVSVSLNAFRHPLLWLTAFLTACTAILPSLTAHTLSLVLHPHNTHRVHSSGPTTSPRGPLELQSHFRRGDLQRRSSYAMSQGQGFGRLITSGRGLHRTSPPQDMKQTAGETYMDLPHKPDRKDNNDSVTSQ</sequence>
<dbReference type="OrthoDB" id="8942277at2759"/>
<feature type="compositionally biased region" description="Polar residues" evidence="1">
    <location>
        <begin position="177"/>
        <end position="187"/>
    </location>
</feature>
<dbReference type="EMBL" id="JAFBMS010000007">
    <property type="protein sequence ID" value="KAG9350580.1"/>
    <property type="molecule type" value="Genomic_DNA"/>
</dbReference>
<name>A0A8T2PEQ5_9TELE</name>